<feature type="binding site" evidence="11">
    <location>
        <position position="343"/>
    </location>
    <ligand>
        <name>K(+)</name>
        <dbReference type="ChEBI" id="CHEBI:29103"/>
    </ligand>
</feature>
<accession>A4VMA8</accession>
<dbReference type="KEGG" id="psa:PST_2457"/>
<feature type="binding site" evidence="11">
    <location>
        <position position="141"/>
    </location>
    <ligand>
        <name>K(+)</name>
        <dbReference type="ChEBI" id="CHEBI:29103"/>
    </ligand>
</feature>
<comment type="function">
    <text evidence="10">Low-affinity potassium transport system. Interacts with Trk system potassium uptake protein TrkA.</text>
</comment>
<keyword evidence="8 10" id="KW-0406">Ion transport</keyword>
<feature type="transmembrane region" description="Helical" evidence="12">
    <location>
        <begin position="266"/>
        <end position="287"/>
    </location>
</feature>
<evidence type="ECO:0000313" key="14">
    <source>
        <dbReference type="Proteomes" id="UP000000233"/>
    </source>
</evidence>
<feature type="transmembrane region" description="Helical" evidence="12">
    <location>
        <begin position="162"/>
        <end position="182"/>
    </location>
</feature>
<feature type="binding site" evidence="11">
    <location>
        <position position="342"/>
    </location>
    <ligand>
        <name>K(+)</name>
        <dbReference type="ChEBI" id="CHEBI:29103"/>
    </ligand>
</feature>
<feature type="transmembrane region" description="Helical" evidence="12">
    <location>
        <begin position="100"/>
        <end position="122"/>
    </location>
</feature>
<evidence type="ECO:0000256" key="5">
    <source>
        <dbReference type="ARBA" id="ARBA00022692"/>
    </source>
</evidence>
<dbReference type="HOGENOM" id="CLU_030708_0_1_6"/>
<dbReference type="PIRSF" id="PIRSF006247">
    <property type="entry name" value="TrkH"/>
    <property type="match status" value="1"/>
</dbReference>
<dbReference type="InterPro" id="IPR004772">
    <property type="entry name" value="TrkH"/>
</dbReference>
<feature type="transmembrane region" description="Helical" evidence="12">
    <location>
        <begin position="299"/>
        <end position="319"/>
    </location>
</feature>
<keyword evidence="11" id="KW-0479">Metal-binding</keyword>
<keyword evidence="5 12" id="KW-0812">Transmembrane</keyword>
<evidence type="ECO:0000256" key="7">
    <source>
        <dbReference type="ARBA" id="ARBA00022989"/>
    </source>
</evidence>
<feature type="binding site" evidence="11">
    <location>
        <position position="140"/>
    </location>
    <ligand>
        <name>K(+)</name>
        <dbReference type="ChEBI" id="CHEBI:29103"/>
    </ligand>
</feature>
<reference evidence="13 14" key="1">
    <citation type="journal article" date="2008" name="Proc. Natl. Acad. Sci. U.S.A.">
        <title>Nitrogen fixation island and rhizosphere competence traits in the genome of root-associated Pseudomonas stutzeri A1501.</title>
        <authorList>
            <person name="Yan Y."/>
            <person name="Yang J."/>
            <person name="Dou Y."/>
            <person name="Chen M."/>
            <person name="Ping S."/>
            <person name="Peng J."/>
            <person name="Lu W."/>
            <person name="Zhang W."/>
            <person name="Yao Z."/>
            <person name="Li H."/>
            <person name="Liu W."/>
            <person name="He S."/>
            <person name="Geng L."/>
            <person name="Zhang X."/>
            <person name="Yang F."/>
            <person name="Yu H."/>
            <person name="Zhan Y."/>
            <person name="Li D."/>
            <person name="Lin Z."/>
            <person name="Wang Y."/>
            <person name="Elmerich C."/>
            <person name="Lin M."/>
            <person name="Jin Q."/>
        </authorList>
    </citation>
    <scope>NUCLEOTIDE SEQUENCE [LARGE SCALE GENOMIC DNA]</scope>
    <source>
        <strain evidence="13 14">A1501</strain>
    </source>
</reference>
<evidence type="ECO:0000313" key="13">
    <source>
        <dbReference type="EMBL" id="ABP80109.1"/>
    </source>
</evidence>
<evidence type="ECO:0000256" key="3">
    <source>
        <dbReference type="ARBA" id="ARBA00022475"/>
    </source>
</evidence>
<dbReference type="PANTHER" id="PTHR32024">
    <property type="entry name" value="TRK SYSTEM POTASSIUM UPTAKE PROTEIN TRKG-RELATED"/>
    <property type="match status" value="1"/>
</dbReference>
<dbReference type="GO" id="GO:0005886">
    <property type="term" value="C:plasma membrane"/>
    <property type="evidence" value="ECO:0007669"/>
    <property type="project" value="UniProtKB-SubCell"/>
</dbReference>
<keyword evidence="3 10" id="KW-1003">Cell membrane</keyword>
<keyword evidence="4 10" id="KW-0633">Potassium transport</keyword>
<proteinExistence type="inferred from homology"/>
<dbReference type="Pfam" id="PF02386">
    <property type="entry name" value="TrkH"/>
    <property type="match status" value="1"/>
</dbReference>
<comment type="subcellular location">
    <subcellularLocation>
        <location evidence="10">Cell inner membrane</location>
        <topology evidence="10">Multi-pass membrane protein</topology>
    </subcellularLocation>
    <subcellularLocation>
        <location evidence="1">Cell membrane</location>
        <topology evidence="1">Multi-pass membrane protein</topology>
    </subcellularLocation>
</comment>
<feature type="transmembrane region" description="Helical" evidence="12">
    <location>
        <begin position="211"/>
        <end position="235"/>
    </location>
</feature>
<evidence type="ECO:0000256" key="12">
    <source>
        <dbReference type="SAM" id="Phobius"/>
    </source>
</evidence>
<feature type="transmembrane region" description="Helical" evidence="12">
    <location>
        <begin position="35"/>
        <end position="61"/>
    </location>
</feature>
<feature type="binding site" evidence="11">
    <location>
        <position position="248"/>
    </location>
    <ligand>
        <name>K(+)</name>
        <dbReference type="ChEBI" id="CHEBI:29103"/>
    </ligand>
</feature>
<evidence type="ECO:0000256" key="8">
    <source>
        <dbReference type="ARBA" id="ARBA00023065"/>
    </source>
</evidence>
<name>A4VMA8_STUS1</name>
<feature type="binding site" evidence="11">
    <location>
        <position position="459"/>
    </location>
    <ligand>
        <name>K(+)</name>
        <dbReference type="ChEBI" id="CHEBI:29103"/>
    </ligand>
</feature>
<evidence type="ECO:0000256" key="2">
    <source>
        <dbReference type="ARBA" id="ARBA00022448"/>
    </source>
</evidence>
<keyword evidence="14" id="KW-1185">Reference proteome</keyword>
<dbReference type="PANTHER" id="PTHR32024:SF3">
    <property type="entry name" value="TRK SYSTEM POTASSIUM UPTAKE PROTEIN"/>
    <property type="match status" value="1"/>
</dbReference>
<feature type="transmembrane region" description="Helical" evidence="12">
    <location>
        <begin position="421"/>
        <end position="442"/>
    </location>
</feature>
<evidence type="ECO:0000256" key="10">
    <source>
        <dbReference type="PIRNR" id="PIRNR006247"/>
    </source>
</evidence>
<dbReference type="AlphaFoldDB" id="A4VMA8"/>
<dbReference type="InterPro" id="IPR003445">
    <property type="entry name" value="Cat_transpt"/>
</dbReference>
<evidence type="ECO:0000256" key="9">
    <source>
        <dbReference type="ARBA" id="ARBA00023136"/>
    </source>
</evidence>
<sequence>MNRRAVYCHRDASRMSAPLSPVPSTFYMALPTLRIIGFILGIFLITLAVSMIIPMLTLLAYERTDDLQAFIWGSLITFSCGFALVAPGKPANTHLRPRDMYFLTTISWVVVCCFAALPLMLIQHISYSDAFFETMSGITTTGATVLSGLDSASPGLLMWRSLLHWLGGIGFIGMAIAILPLLRVGGMRLFQTESSDWSEKVMPRSHVAGQYLLVIYVTFTIAAFIAFLLTGMGAFDAINHAMSTVATGGFSTSDASMGKFGPSAHWVAVFFMIVGSLPFTLYVMTLRGHRTALFRDQQVRGFVLMLAITSVLFSGWYWLNNDVPALDALRIVTFSVVSVVTTTGFAVDDYTQWGGFAVMAFFYLTFIGGCSGSTSGGLKMFRFQVAYSLLRANFKQLIHPRAVIRQQYNGHNLDEEIVRSILTFSFFITMTIGVLALCLALLGLDPITALTGAATAVCNVGPGLGEIIGPAGNFSTLPDTAKWLLSIGMLLGRLEIITVLVLLTPAFWRH</sequence>
<keyword evidence="6 10" id="KW-0630">Potassium</keyword>
<dbReference type="GO" id="GO:0046872">
    <property type="term" value="F:metal ion binding"/>
    <property type="evidence" value="ECO:0007669"/>
    <property type="project" value="UniProtKB-KW"/>
</dbReference>
<organism evidence="13 14">
    <name type="scientific">Stutzerimonas stutzeri (strain A1501)</name>
    <name type="common">Pseudomonas stutzeri</name>
    <dbReference type="NCBI Taxonomy" id="379731"/>
    <lineage>
        <taxon>Bacteria</taxon>
        <taxon>Pseudomonadati</taxon>
        <taxon>Pseudomonadota</taxon>
        <taxon>Gammaproteobacteria</taxon>
        <taxon>Pseudomonadales</taxon>
        <taxon>Pseudomonadaceae</taxon>
        <taxon>Stutzerimonas</taxon>
    </lineage>
</organism>
<evidence type="ECO:0000256" key="6">
    <source>
        <dbReference type="ARBA" id="ARBA00022958"/>
    </source>
</evidence>
<keyword evidence="7 12" id="KW-1133">Transmembrane helix</keyword>
<protein>
    <recommendedName>
        <fullName evidence="10">Trk system potassium uptake protein</fullName>
    </recommendedName>
</protein>
<evidence type="ECO:0000256" key="4">
    <source>
        <dbReference type="ARBA" id="ARBA00022538"/>
    </source>
</evidence>
<evidence type="ECO:0000256" key="1">
    <source>
        <dbReference type="ARBA" id="ARBA00004651"/>
    </source>
</evidence>
<feature type="transmembrane region" description="Helical" evidence="12">
    <location>
        <begin position="67"/>
        <end position="88"/>
    </location>
</feature>
<dbReference type="GO" id="GO:0015379">
    <property type="term" value="F:potassium:chloride symporter activity"/>
    <property type="evidence" value="ECO:0007669"/>
    <property type="project" value="InterPro"/>
</dbReference>
<evidence type="ECO:0000256" key="11">
    <source>
        <dbReference type="PIRSR" id="PIRSR006247-1"/>
    </source>
</evidence>
<dbReference type="Proteomes" id="UP000000233">
    <property type="component" value="Chromosome"/>
</dbReference>
<dbReference type="eggNOG" id="COG0168">
    <property type="taxonomic scope" value="Bacteria"/>
</dbReference>
<comment type="similarity">
    <text evidence="10">Belongs to the TrkH potassium transport family.</text>
</comment>
<gene>
    <name evidence="13" type="primary">trkH</name>
    <name evidence="13" type="ordered locus">PST_2457</name>
</gene>
<feature type="transmembrane region" description="Helical" evidence="12">
    <location>
        <begin position="353"/>
        <end position="372"/>
    </location>
</feature>
<keyword evidence="2 10" id="KW-0813">Transport</keyword>
<feature type="binding site" evidence="11">
    <location>
        <position position="460"/>
    </location>
    <ligand>
        <name>K(+)</name>
        <dbReference type="ChEBI" id="CHEBI:29103"/>
    </ligand>
</feature>
<keyword evidence="9 10" id="KW-0472">Membrane</keyword>
<feature type="transmembrane region" description="Helical" evidence="12">
    <location>
        <begin position="483"/>
        <end position="508"/>
    </location>
</feature>
<keyword evidence="10" id="KW-0997">Cell inner membrane</keyword>
<dbReference type="EMBL" id="CP000304">
    <property type="protein sequence ID" value="ABP80109.1"/>
    <property type="molecule type" value="Genomic_DNA"/>
</dbReference>